<proteinExistence type="predicted"/>
<organism evidence="1 2">
    <name type="scientific">Cirrhinus molitorella</name>
    <name type="common">mud carp</name>
    <dbReference type="NCBI Taxonomy" id="172907"/>
    <lineage>
        <taxon>Eukaryota</taxon>
        <taxon>Metazoa</taxon>
        <taxon>Chordata</taxon>
        <taxon>Craniata</taxon>
        <taxon>Vertebrata</taxon>
        <taxon>Euteleostomi</taxon>
        <taxon>Actinopterygii</taxon>
        <taxon>Neopterygii</taxon>
        <taxon>Teleostei</taxon>
        <taxon>Ostariophysi</taxon>
        <taxon>Cypriniformes</taxon>
        <taxon>Cyprinidae</taxon>
        <taxon>Labeoninae</taxon>
        <taxon>Labeonini</taxon>
        <taxon>Cirrhinus</taxon>
    </lineage>
</organism>
<evidence type="ECO:0000313" key="2">
    <source>
        <dbReference type="Proteomes" id="UP001558613"/>
    </source>
</evidence>
<sequence length="77" mass="8592">MMRSSIILAQRGYLLSYGVNTGSLKAEKQYDGTNISVKNAESGVASHQCLKWLIYHQHGFVCTPQPFIRRVLIVLGP</sequence>
<protein>
    <submittedName>
        <fullName evidence="1">Uncharacterized protein</fullName>
    </submittedName>
</protein>
<dbReference type="Proteomes" id="UP001558613">
    <property type="component" value="Unassembled WGS sequence"/>
</dbReference>
<reference evidence="1 2" key="1">
    <citation type="submission" date="2023-09" db="EMBL/GenBank/DDBJ databases">
        <authorList>
            <person name="Wang M."/>
        </authorList>
    </citation>
    <scope>NUCLEOTIDE SEQUENCE [LARGE SCALE GENOMIC DNA]</scope>
    <source>
        <strain evidence="1">GT-2023</strain>
        <tissue evidence="1">Liver</tissue>
    </source>
</reference>
<comment type="caution">
    <text evidence="1">The sequence shown here is derived from an EMBL/GenBank/DDBJ whole genome shotgun (WGS) entry which is preliminary data.</text>
</comment>
<keyword evidence="2" id="KW-1185">Reference proteome</keyword>
<evidence type="ECO:0000313" key="1">
    <source>
        <dbReference type="EMBL" id="KAL1267373.1"/>
    </source>
</evidence>
<accession>A0ABR3MRW6</accession>
<dbReference type="EMBL" id="JAYMGO010000009">
    <property type="protein sequence ID" value="KAL1267373.1"/>
    <property type="molecule type" value="Genomic_DNA"/>
</dbReference>
<gene>
    <name evidence="1" type="ORF">QQF64_032736</name>
</gene>
<name>A0ABR3MRW6_9TELE</name>